<evidence type="ECO:0000256" key="6">
    <source>
        <dbReference type="ARBA" id="ARBA00022691"/>
    </source>
</evidence>
<dbReference type="Pfam" id="PF10672">
    <property type="entry name" value="Methyltrans_SAM"/>
    <property type="match status" value="1"/>
</dbReference>
<dbReference type="GO" id="GO:0006364">
    <property type="term" value="P:rRNA processing"/>
    <property type="evidence" value="ECO:0007669"/>
    <property type="project" value="UniProtKB-KW"/>
</dbReference>
<evidence type="ECO:0000256" key="7">
    <source>
        <dbReference type="ARBA" id="ARBA00022884"/>
    </source>
</evidence>
<dbReference type="InterPro" id="IPR019614">
    <property type="entry name" value="SAM-dep_methyl-trfase"/>
</dbReference>
<dbReference type="SUPFAM" id="SSF53335">
    <property type="entry name" value="S-adenosyl-L-methionine-dependent methyltransferases"/>
    <property type="match status" value="1"/>
</dbReference>
<dbReference type="PANTHER" id="PTHR42873">
    <property type="entry name" value="RIBOSOMAL RNA LARGE SUBUNIT METHYLTRANSFERASE"/>
    <property type="match status" value="1"/>
</dbReference>
<keyword evidence="7" id="KW-0694">RNA-binding</keyword>
<dbReference type="CDD" id="cd11572">
    <property type="entry name" value="RlmI_M_like"/>
    <property type="match status" value="1"/>
</dbReference>
<keyword evidence="2" id="KW-0963">Cytoplasm</keyword>
<dbReference type="Gene3D" id="3.30.750.80">
    <property type="entry name" value="RNA methyltransferase domain (HRMD) like"/>
    <property type="match status" value="1"/>
</dbReference>
<comment type="caution">
    <text evidence="10">The sequence shown here is derived from an EMBL/GenBank/DDBJ whole genome shotgun (WGS) entry which is preliminary data.</text>
</comment>
<dbReference type="PROSITE" id="PS50890">
    <property type="entry name" value="PUA"/>
    <property type="match status" value="1"/>
</dbReference>
<dbReference type="PANTHER" id="PTHR42873:SF1">
    <property type="entry name" value="S-ADENOSYLMETHIONINE-DEPENDENT METHYLTRANSFERASE DOMAIN-CONTAINING PROTEIN"/>
    <property type="match status" value="1"/>
</dbReference>
<dbReference type="Gene3D" id="2.30.130.10">
    <property type="entry name" value="PUA domain"/>
    <property type="match status" value="1"/>
</dbReference>
<dbReference type="GO" id="GO:0005737">
    <property type="term" value="C:cytoplasm"/>
    <property type="evidence" value="ECO:0007669"/>
    <property type="project" value="UniProtKB-SubCell"/>
</dbReference>
<evidence type="ECO:0000256" key="5">
    <source>
        <dbReference type="ARBA" id="ARBA00022679"/>
    </source>
</evidence>
<proteinExistence type="inferred from homology"/>
<evidence type="ECO:0000313" key="10">
    <source>
        <dbReference type="EMBL" id="HDX33878.1"/>
    </source>
</evidence>
<dbReference type="SUPFAM" id="SSF88697">
    <property type="entry name" value="PUA domain-like"/>
    <property type="match status" value="1"/>
</dbReference>
<dbReference type="GO" id="GO:0008168">
    <property type="term" value="F:methyltransferase activity"/>
    <property type="evidence" value="ECO:0007669"/>
    <property type="project" value="UniProtKB-KW"/>
</dbReference>
<comment type="similarity">
    <text evidence="8">Belongs to the methyltransferase superfamily. RlmI family.</text>
</comment>
<organism evidence="10">
    <name type="scientific">Caldilinea aerophila</name>
    <dbReference type="NCBI Taxonomy" id="133453"/>
    <lineage>
        <taxon>Bacteria</taxon>
        <taxon>Bacillati</taxon>
        <taxon>Chloroflexota</taxon>
        <taxon>Caldilineae</taxon>
        <taxon>Caldilineales</taxon>
        <taxon>Caldilineaceae</taxon>
        <taxon>Caldilinea</taxon>
    </lineage>
</organism>
<dbReference type="InterPro" id="IPR002478">
    <property type="entry name" value="PUA"/>
</dbReference>
<keyword evidence="4 10" id="KW-0489">Methyltransferase</keyword>
<keyword evidence="6" id="KW-0949">S-adenosyl-L-methionine</keyword>
<accession>A0A7C1FSD7</accession>
<evidence type="ECO:0000256" key="1">
    <source>
        <dbReference type="ARBA" id="ARBA00004496"/>
    </source>
</evidence>
<evidence type="ECO:0000256" key="8">
    <source>
        <dbReference type="ARBA" id="ARBA00038091"/>
    </source>
</evidence>
<dbReference type="Pfam" id="PF17785">
    <property type="entry name" value="PUA_3"/>
    <property type="match status" value="1"/>
</dbReference>
<sequence length="413" mass="45425">MSHPTMHEYPAVALKPGREKPVRQHHPWIFSGAIASIPNEATDGAIVDVCDAQGGFLARGYLNRRSQIQVRLLTWDAEEVIDTAFWRRRLRAAIAMRAALPEVQGCTALRLINAESDFLPGLTVDRLGDFLVLQAGTLAIDQRKQMLAELLLELTGCRGIVERSEMAVRRLEGLAAVSGVLVGEAPPALVEVVEDGLIFAVNLLHGQKTGFYSDQRTNRRRVAAYCAGKRVLNAFSYTGAFGLHALRSGAEHVVNIDSSVPALELAEVNLRRNGFDPDRWTENIAGDVFQVLRDWQTEPARRYDVIILDPPKFAQNQATMERALRGYKEINRLALGLLRPGGVLATFSCSGLVSADLFQKVVFSAAIDAGRDVQLLETLRQSADHPVALTFPEGEYLKGFILRAACTSRDTNA</sequence>
<evidence type="ECO:0000256" key="2">
    <source>
        <dbReference type="ARBA" id="ARBA00022490"/>
    </source>
</evidence>
<dbReference type="InterPro" id="IPR041532">
    <property type="entry name" value="RlmI-like_PUA"/>
</dbReference>
<dbReference type="EMBL" id="DSMG01000210">
    <property type="protein sequence ID" value="HDX33878.1"/>
    <property type="molecule type" value="Genomic_DNA"/>
</dbReference>
<dbReference type="GO" id="GO:0003723">
    <property type="term" value="F:RNA binding"/>
    <property type="evidence" value="ECO:0007669"/>
    <property type="project" value="UniProtKB-KW"/>
</dbReference>
<gene>
    <name evidence="10" type="ORF">ENQ20_20705</name>
</gene>
<dbReference type="CDD" id="cd21153">
    <property type="entry name" value="PUA_RlmI"/>
    <property type="match status" value="1"/>
</dbReference>
<dbReference type="SMART" id="SM00359">
    <property type="entry name" value="PUA"/>
    <property type="match status" value="1"/>
</dbReference>
<name>A0A7C1FSD7_9CHLR</name>
<keyword evidence="3" id="KW-0698">rRNA processing</keyword>
<dbReference type="GO" id="GO:0032259">
    <property type="term" value="P:methylation"/>
    <property type="evidence" value="ECO:0007669"/>
    <property type="project" value="UniProtKB-KW"/>
</dbReference>
<dbReference type="AlphaFoldDB" id="A0A7C1FSD7"/>
<dbReference type="InterPro" id="IPR029063">
    <property type="entry name" value="SAM-dependent_MTases_sf"/>
</dbReference>
<dbReference type="InterPro" id="IPR015947">
    <property type="entry name" value="PUA-like_sf"/>
</dbReference>
<dbReference type="CDD" id="cd02440">
    <property type="entry name" value="AdoMet_MTases"/>
    <property type="match status" value="1"/>
</dbReference>
<evidence type="ECO:0000259" key="9">
    <source>
        <dbReference type="SMART" id="SM00359"/>
    </source>
</evidence>
<dbReference type="Gene3D" id="3.40.50.150">
    <property type="entry name" value="Vaccinia Virus protein VP39"/>
    <property type="match status" value="1"/>
</dbReference>
<feature type="domain" description="PUA" evidence="9">
    <location>
        <begin position="10"/>
        <end position="95"/>
    </location>
</feature>
<dbReference type="InterPro" id="IPR036974">
    <property type="entry name" value="PUA_sf"/>
</dbReference>
<reference evidence="10" key="1">
    <citation type="journal article" date="2020" name="mSystems">
        <title>Genome- and Community-Level Interaction Insights into Carbon Utilization and Element Cycling Functions of Hydrothermarchaeota in Hydrothermal Sediment.</title>
        <authorList>
            <person name="Zhou Z."/>
            <person name="Liu Y."/>
            <person name="Xu W."/>
            <person name="Pan J."/>
            <person name="Luo Z.H."/>
            <person name="Li M."/>
        </authorList>
    </citation>
    <scope>NUCLEOTIDE SEQUENCE [LARGE SCALE GENOMIC DNA]</scope>
    <source>
        <strain evidence="10">SpSt-289</strain>
    </source>
</reference>
<protein>
    <submittedName>
        <fullName evidence="10">Class I SAM-dependent rRNA methyltransferase</fullName>
    </submittedName>
</protein>
<evidence type="ECO:0000256" key="4">
    <source>
        <dbReference type="ARBA" id="ARBA00022603"/>
    </source>
</evidence>
<keyword evidence="5 10" id="KW-0808">Transferase</keyword>
<evidence type="ECO:0000256" key="3">
    <source>
        <dbReference type="ARBA" id="ARBA00022552"/>
    </source>
</evidence>
<comment type="subcellular location">
    <subcellularLocation>
        <location evidence="1">Cytoplasm</location>
    </subcellularLocation>
</comment>